<reference evidence="3 4" key="1">
    <citation type="submission" date="2019-07" db="EMBL/GenBank/DDBJ databases">
        <title>Genomes of Cafeteria roenbergensis.</title>
        <authorList>
            <person name="Fischer M.G."/>
            <person name="Hackl T."/>
            <person name="Roman M."/>
        </authorList>
    </citation>
    <scope>NUCLEOTIDE SEQUENCE [LARGE SCALE GENOMIC DNA]</scope>
    <source>
        <strain evidence="3 4">E4-10P</strain>
    </source>
</reference>
<feature type="region of interest" description="Disordered" evidence="1">
    <location>
        <begin position="168"/>
        <end position="197"/>
    </location>
</feature>
<accession>A0A5A8E022</accession>
<dbReference type="AlphaFoldDB" id="A0A5A8E022"/>
<protein>
    <submittedName>
        <fullName evidence="3">Uncharacterized protein</fullName>
    </submittedName>
</protein>
<comment type="caution">
    <text evidence="3">The sequence shown here is derived from an EMBL/GenBank/DDBJ whole genome shotgun (WGS) entry which is preliminary data.</text>
</comment>
<name>A0A5A8E022_CAFRO</name>
<organism evidence="3 4">
    <name type="scientific">Cafeteria roenbergensis</name>
    <name type="common">Marine flagellate</name>
    <dbReference type="NCBI Taxonomy" id="33653"/>
    <lineage>
        <taxon>Eukaryota</taxon>
        <taxon>Sar</taxon>
        <taxon>Stramenopiles</taxon>
        <taxon>Bigyra</taxon>
        <taxon>Opalozoa</taxon>
        <taxon>Bicosoecida</taxon>
        <taxon>Cafeteriaceae</taxon>
        <taxon>Cafeteria</taxon>
    </lineage>
</organism>
<evidence type="ECO:0000256" key="2">
    <source>
        <dbReference type="SAM" id="Phobius"/>
    </source>
</evidence>
<feature type="transmembrane region" description="Helical" evidence="2">
    <location>
        <begin position="12"/>
        <end position="31"/>
    </location>
</feature>
<feature type="transmembrane region" description="Helical" evidence="2">
    <location>
        <begin position="75"/>
        <end position="93"/>
    </location>
</feature>
<proteinExistence type="predicted"/>
<evidence type="ECO:0000313" key="4">
    <source>
        <dbReference type="Proteomes" id="UP000322899"/>
    </source>
</evidence>
<dbReference type="Proteomes" id="UP000322899">
    <property type="component" value="Unassembled WGS sequence"/>
</dbReference>
<feature type="transmembrane region" description="Helical" evidence="2">
    <location>
        <begin position="240"/>
        <end position="262"/>
    </location>
</feature>
<gene>
    <name evidence="3" type="ORF">FNF27_06410</name>
</gene>
<feature type="transmembrane region" description="Helical" evidence="2">
    <location>
        <begin position="43"/>
        <end position="69"/>
    </location>
</feature>
<evidence type="ECO:0000256" key="1">
    <source>
        <dbReference type="SAM" id="MobiDB-lite"/>
    </source>
</evidence>
<evidence type="ECO:0000313" key="3">
    <source>
        <dbReference type="EMBL" id="KAA0171106.1"/>
    </source>
</evidence>
<feature type="transmembrane region" description="Helical" evidence="2">
    <location>
        <begin position="269"/>
        <end position="294"/>
    </location>
</feature>
<keyword evidence="2" id="KW-1133">Transmembrane helix</keyword>
<keyword evidence="2" id="KW-0472">Membrane</keyword>
<sequence>MDPDIGAEPAGWTAFGVFSTLTVVAAARMIIHLPTGRQSVCGAALGFHAVLLLWTLALTVSSALFVLPWNTSFDNLLLDNAANCFSLTLYLFVDAHWRGLLHPAQSRQRRQLTCVFVAANLALYSLSAALVIWEYIDTGDSADVDDYYAMWSPLGRALARVAFPNRATSLSSGDEPDDVIRGPRSDEDENTAASATRSRVTADDVIRGDVVSVELAMTGRAGLGSLSSEARSIVLGSLDVVSAAIAASALAIAAKATLFLVLRSAALTFPFFVVARAGLDAVAALALLALMWMAGV</sequence>
<keyword evidence="2" id="KW-0812">Transmembrane</keyword>
<dbReference type="EMBL" id="VLTO01000056">
    <property type="protein sequence ID" value="KAA0171106.1"/>
    <property type="molecule type" value="Genomic_DNA"/>
</dbReference>
<feature type="transmembrane region" description="Helical" evidence="2">
    <location>
        <begin position="114"/>
        <end position="136"/>
    </location>
</feature>